<dbReference type="GO" id="GO:0005815">
    <property type="term" value="C:microtubule organizing center"/>
    <property type="evidence" value="ECO:0007669"/>
    <property type="project" value="TreeGrafter"/>
</dbReference>
<evidence type="ECO:0000256" key="1">
    <source>
        <dbReference type="SAM" id="Coils"/>
    </source>
</evidence>
<dbReference type="EMBL" id="UXSR01000450">
    <property type="protein sequence ID" value="VDD76598.1"/>
    <property type="molecule type" value="Genomic_DNA"/>
</dbReference>
<dbReference type="PANTHER" id="PTHR18950:SF0">
    <property type="entry name" value="PROGESTERONE IMMUNOMODULATORY BINDING FACTOR 1"/>
    <property type="match status" value="1"/>
</dbReference>
<proteinExistence type="predicted"/>
<evidence type="ECO:0000313" key="3">
    <source>
        <dbReference type="Proteomes" id="UP000267029"/>
    </source>
</evidence>
<keyword evidence="1" id="KW-0175">Coiled coil</keyword>
<dbReference type="OrthoDB" id="299638at2759"/>
<dbReference type="GO" id="GO:0060271">
    <property type="term" value="P:cilium assembly"/>
    <property type="evidence" value="ECO:0007669"/>
    <property type="project" value="TreeGrafter"/>
</dbReference>
<feature type="coiled-coil region" evidence="1">
    <location>
        <begin position="113"/>
        <end position="143"/>
    </location>
</feature>
<accession>A0A3P6HDZ6</accession>
<dbReference type="PANTHER" id="PTHR18950">
    <property type="entry name" value="PROGESTERONE-INDUCED BLOCKING FACTOR 1"/>
    <property type="match status" value="1"/>
</dbReference>
<dbReference type="InterPro" id="IPR026205">
    <property type="entry name" value="PIBF1"/>
</dbReference>
<dbReference type="Proteomes" id="UP000267029">
    <property type="component" value="Unassembled WGS sequence"/>
</dbReference>
<reference evidence="2 3" key="1">
    <citation type="submission" date="2018-10" db="EMBL/GenBank/DDBJ databases">
        <authorList>
            <consortium name="Pathogen Informatics"/>
        </authorList>
    </citation>
    <scope>NUCLEOTIDE SEQUENCE [LARGE SCALE GENOMIC DNA]</scope>
</reference>
<gene>
    <name evidence="2" type="ORF">MCOS_LOCUS2601</name>
</gene>
<dbReference type="AlphaFoldDB" id="A0A3P6HDZ6"/>
<keyword evidence="3" id="KW-1185">Reference proteome</keyword>
<protein>
    <submittedName>
        <fullName evidence="2">Uncharacterized protein</fullName>
    </submittedName>
</protein>
<evidence type="ECO:0000313" key="2">
    <source>
        <dbReference type="EMBL" id="VDD76598.1"/>
    </source>
</evidence>
<sequence>METSELETKRLRDDLTSVRLTNDRLTAGVSGRQPDVFAKTQIFSLETQLSAACAARNDALRQVERVTEKFELASKALYEVCVEVGFENFSQWVAGTEMHVTLLFLDAERKVQVSQLEAKLEVASHKLSTYERLEAELDKAIENCAERCYEDMLPSDVLEQPAMLLQVGNFSNSSGGPLLPTLASRRLEHCIQLSRRLAESEKARLSLKSENDDMKKELQVQS</sequence>
<organism evidence="2 3">
    <name type="scientific">Mesocestoides corti</name>
    <name type="common">Flatworm</name>
    <dbReference type="NCBI Taxonomy" id="53468"/>
    <lineage>
        <taxon>Eukaryota</taxon>
        <taxon>Metazoa</taxon>
        <taxon>Spiralia</taxon>
        <taxon>Lophotrochozoa</taxon>
        <taxon>Platyhelminthes</taxon>
        <taxon>Cestoda</taxon>
        <taxon>Eucestoda</taxon>
        <taxon>Cyclophyllidea</taxon>
        <taxon>Mesocestoididae</taxon>
        <taxon>Mesocestoides</taxon>
    </lineage>
</organism>
<name>A0A3P6HDZ6_MESCO</name>